<gene>
    <name evidence="1" type="ORF">AYW79_12620</name>
</gene>
<evidence type="ECO:0000313" key="1">
    <source>
        <dbReference type="EMBL" id="OAG93049.1"/>
    </source>
</evidence>
<protein>
    <submittedName>
        <fullName evidence="1">Uncharacterized protein</fullName>
    </submittedName>
</protein>
<dbReference type="OrthoDB" id="2817390at2"/>
<comment type="caution">
    <text evidence="1">The sequence shown here is derived from an EMBL/GenBank/DDBJ whole genome shotgun (WGS) entry which is preliminary data.</text>
</comment>
<dbReference type="Proteomes" id="UP000077421">
    <property type="component" value="Unassembled WGS sequence"/>
</dbReference>
<accession>A0A853K990</accession>
<organism evidence="1 2">
    <name type="scientific">Ferroacidibacillus organovorans</name>
    <dbReference type="NCBI Taxonomy" id="1765683"/>
    <lineage>
        <taxon>Bacteria</taxon>
        <taxon>Bacillati</taxon>
        <taxon>Bacillota</taxon>
        <taxon>Bacilli</taxon>
        <taxon>Bacillales</taxon>
        <taxon>Alicyclobacillaceae</taxon>
        <taxon>Ferroacidibacillus</taxon>
    </lineage>
</organism>
<dbReference type="RefSeq" id="WP_067566609.1">
    <property type="nucleotide sequence ID" value="NZ_LSUQ01000054.1"/>
</dbReference>
<name>A0A853K990_9BACL</name>
<proteinExistence type="predicted"/>
<dbReference type="AlphaFoldDB" id="A0A853K990"/>
<evidence type="ECO:0000313" key="2">
    <source>
        <dbReference type="Proteomes" id="UP000077421"/>
    </source>
</evidence>
<sequence length="412" mass="45835">MEMKAHGPNTKVYVDILASIEGRKYAIELKYKTRPIECVIDGEEFSLNNHGAQDLGRYDVLKDLQRLEQMVADGVVVEGILVFLTNDASYNSDPGQDKQTADRNFRLHEGKGVSGKLTWGEQTGQGTMKGREEPLSIRGRYDLHWANYSRVSSKSGGEFQCLMLSTSGVQTESTEKAWSPPSVITATEIVTGFTNTTEIAVKDDGATPWFDSFAKQGEIPLSQIDLRDKLANHLREVGYLVSVNRDLGNEKIDIWAERDNETIAIEVRNKTALIQAVYQGQSISLKNQAAQDVSRYDYISDIGKLESVVRNRPDVTGYALLLSNDSGYWNPPKKLNAVDGKFRIHDGRLLSGVCSWADEAASGTTSGREVPIHLTGTYPLEWRPYLRLDNAKNHEFQALLVKATNLPKPSAH</sequence>
<dbReference type="EMBL" id="LSUQ01000054">
    <property type="protein sequence ID" value="OAG93049.1"/>
    <property type="molecule type" value="Genomic_DNA"/>
</dbReference>
<reference evidence="1 2" key="1">
    <citation type="submission" date="2016-02" db="EMBL/GenBank/DDBJ databases">
        <title>Draft genome sequence of Acidibacillus ferrooxidans SLC66.</title>
        <authorList>
            <person name="Oliveira G."/>
            <person name="Nancucheo I."/>
            <person name="Dall'Agnol H."/>
            <person name="Johnson B."/>
            <person name="Oliveira R."/>
            <person name="Nunes G.L."/>
            <person name="Tzotzos G."/>
            <person name="Orellana S.C."/>
            <person name="Salim A.C."/>
            <person name="Araujo F.M."/>
        </authorList>
    </citation>
    <scope>NUCLEOTIDE SEQUENCE [LARGE SCALE GENOMIC DNA]</scope>
    <source>
        <strain evidence="1 2">SLC66</strain>
    </source>
</reference>